<evidence type="ECO:0000313" key="3">
    <source>
        <dbReference type="Proteomes" id="UP000001072"/>
    </source>
</evidence>
<feature type="transmembrane region" description="Helical" evidence="1">
    <location>
        <begin position="70"/>
        <end position="88"/>
    </location>
</feature>
<dbReference type="InParanoid" id="F4RF48"/>
<organism evidence="3">
    <name type="scientific">Melampsora larici-populina (strain 98AG31 / pathotype 3-4-7)</name>
    <name type="common">Poplar leaf rust fungus</name>
    <dbReference type="NCBI Taxonomy" id="747676"/>
    <lineage>
        <taxon>Eukaryota</taxon>
        <taxon>Fungi</taxon>
        <taxon>Dikarya</taxon>
        <taxon>Basidiomycota</taxon>
        <taxon>Pucciniomycotina</taxon>
        <taxon>Pucciniomycetes</taxon>
        <taxon>Pucciniales</taxon>
        <taxon>Melampsoraceae</taxon>
        <taxon>Melampsora</taxon>
    </lineage>
</organism>
<dbReference type="HOGENOM" id="CLU_1855707_0_0_1"/>
<name>F4RF48_MELLP</name>
<dbReference type="Proteomes" id="UP000001072">
    <property type="component" value="Unassembled WGS sequence"/>
</dbReference>
<gene>
    <name evidence="2" type="ORF">MELLADRAFT_104565</name>
</gene>
<keyword evidence="1" id="KW-1133">Transmembrane helix</keyword>
<sequence>MKSSHVIVTARKHFRDRSHECVKLGSSRYKKSIRAPVNDLFVLLLIVHLNHLINQTSTITLPRSDDPKKFLIMLLLKFIIAAVLAVTISSTPNEKDLTATDTILERRAMVLRALQKRECEGCATGGCDHGLCKLACCQ</sequence>
<accession>F4RF48</accession>
<evidence type="ECO:0008006" key="4">
    <source>
        <dbReference type="Google" id="ProtNLM"/>
    </source>
</evidence>
<keyword evidence="1" id="KW-0472">Membrane</keyword>
<dbReference type="RefSeq" id="XP_007407975.1">
    <property type="nucleotide sequence ID" value="XM_007407913.1"/>
</dbReference>
<evidence type="ECO:0000256" key="1">
    <source>
        <dbReference type="SAM" id="Phobius"/>
    </source>
</evidence>
<proteinExistence type="predicted"/>
<dbReference type="KEGG" id="mlr:MELLADRAFT_104565"/>
<dbReference type="EMBL" id="GL883099">
    <property type="protein sequence ID" value="EGG09001.1"/>
    <property type="molecule type" value="Genomic_DNA"/>
</dbReference>
<keyword evidence="3" id="KW-1185">Reference proteome</keyword>
<keyword evidence="1" id="KW-0812">Transmembrane</keyword>
<dbReference type="GeneID" id="18922315"/>
<reference evidence="3" key="1">
    <citation type="journal article" date="2011" name="Proc. Natl. Acad. Sci. U.S.A.">
        <title>Obligate biotrophy features unraveled by the genomic analysis of rust fungi.</title>
        <authorList>
            <person name="Duplessis S."/>
            <person name="Cuomo C.A."/>
            <person name="Lin Y.-C."/>
            <person name="Aerts A."/>
            <person name="Tisserant E."/>
            <person name="Veneault-Fourrey C."/>
            <person name="Joly D.L."/>
            <person name="Hacquard S."/>
            <person name="Amselem J."/>
            <person name="Cantarel B.L."/>
            <person name="Chiu R."/>
            <person name="Coutinho P.M."/>
            <person name="Feau N."/>
            <person name="Field M."/>
            <person name="Frey P."/>
            <person name="Gelhaye E."/>
            <person name="Goldberg J."/>
            <person name="Grabherr M.G."/>
            <person name="Kodira C.D."/>
            <person name="Kohler A."/>
            <person name="Kuees U."/>
            <person name="Lindquist E.A."/>
            <person name="Lucas S.M."/>
            <person name="Mago R."/>
            <person name="Mauceli E."/>
            <person name="Morin E."/>
            <person name="Murat C."/>
            <person name="Pangilinan J.L."/>
            <person name="Park R."/>
            <person name="Pearson M."/>
            <person name="Quesneville H."/>
            <person name="Rouhier N."/>
            <person name="Sakthikumar S."/>
            <person name="Salamov A.A."/>
            <person name="Schmutz J."/>
            <person name="Selles B."/>
            <person name="Shapiro H."/>
            <person name="Tanguay P."/>
            <person name="Tuskan G.A."/>
            <person name="Henrissat B."/>
            <person name="Van de Peer Y."/>
            <person name="Rouze P."/>
            <person name="Ellis J.G."/>
            <person name="Dodds P.N."/>
            <person name="Schein J.E."/>
            <person name="Zhong S."/>
            <person name="Hamelin R.C."/>
            <person name="Grigoriev I.V."/>
            <person name="Szabo L.J."/>
            <person name="Martin F."/>
        </authorList>
    </citation>
    <scope>NUCLEOTIDE SEQUENCE [LARGE SCALE GENOMIC DNA]</scope>
    <source>
        <strain evidence="3">98AG31 / pathotype 3-4-7</strain>
    </source>
</reference>
<evidence type="ECO:0000313" key="2">
    <source>
        <dbReference type="EMBL" id="EGG09001.1"/>
    </source>
</evidence>
<dbReference type="VEuPathDB" id="FungiDB:MELLADRAFT_104565"/>
<protein>
    <recommendedName>
        <fullName evidence="4">Secreted protein</fullName>
    </recommendedName>
</protein>
<dbReference type="AlphaFoldDB" id="F4RF48"/>